<comment type="caution">
    <text evidence="2">The sequence shown here is derived from an EMBL/GenBank/DDBJ whole genome shotgun (WGS) entry which is preliminary data.</text>
</comment>
<dbReference type="AlphaFoldDB" id="A0A8J5JEZ7"/>
<sequence length="345" mass="38767">KKSPRATAAVGSGSAIRETDTKNDLCGTTVDRRSVAAPETGRRVPLSDSFNGKRIEMRRVENWRENERGDARRILVRHCRVGFFGWRGTRRASAGGRVRRSPCEKLGGRAFTLQKLRNGIFRWNRGPRRMERSGSTPTDRARGSSAAHFVCRIAAIGEHADRSLARLHFRRRGVWSEATRSRVREYGPERRSTKRLVEIQERSSSGIRRASVRAHETTRGHSTPGVERGYASNRRPAESAQETRSLTGRSCPTGVGNIISVWTGDSTDPGRGRRSKRGSRGCGRERRHESETDRTVGTSERFGRRHSGTEDEDASPRRRRSTREEDTPEHGKNTTFANAGRYSST</sequence>
<reference evidence="2" key="1">
    <citation type="journal article" date="2021" name="Sci. Adv.">
        <title>The American lobster genome reveals insights on longevity, neural, and immune adaptations.</title>
        <authorList>
            <person name="Polinski J.M."/>
            <person name="Zimin A.V."/>
            <person name="Clark K.F."/>
            <person name="Kohn A.B."/>
            <person name="Sadowski N."/>
            <person name="Timp W."/>
            <person name="Ptitsyn A."/>
            <person name="Khanna P."/>
            <person name="Romanova D.Y."/>
            <person name="Williams P."/>
            <person name="Greenwood S.J."/>
            <person name="Moroz L.L."/>
            <person name="Walt D.R."/>
            <person name="Bodnar A.G."/>
        </authorList>
    </citation>
    <scope>NUCLEOTIDE SEQUENCE</scope>
    <source>
        <strain evidence="2">GMGI-L3</strain>
    </source>
</reference>
<evidence type="ECO:0000256" key="1">
    <source>
        <dbReference type="SAM" id="MobiDB-lite"/>
    </source>
</evidence>
<organism evidence="2 3">
    <name type="scientific">Homarus americanus</name>
    <name type="common">American lobster</name>
    <dbReference type="NCBI Taxonomy" id="6706"/>
    <lineage>
        <taxon>Eukaryota</taxon>
        <taxon>Metazoa</taxon>
        <taxon>Ecdysozoa</taxon>
        <taxon>Arthropoda</taxon>
        <taxon>Crustacea</taxon>
        <taxon>Multicrustacea</taxon>
        <taxon>Malacostraca</taxon>
        <taxon>Eumalacostraca</taxon>
        <taxon>Eucarida</taxon>
        <taxon>Decapoda</taxon>
        <taxon>Pleocyemata</taxon>
        <taxon>Astacidea</taxon>
        <taxon>Nephropoidea</taxon>
        <taxon>Nephropidae</taxon>
        <taxon>Homarus</taxon>
    </lineage>
</organism>
<feature type="compositionally biased region" description="Basic and acidic residues" evidence="1">
    <location>
        <begin position="322"/>
        <end position="332"/>
    </location>
</feature>
<evidence type="ECO:0000313" key="2">
    <source>
        <dbReference type="EMBL" id="KAG7155178.1"/>
    </source>
</evidence>
<gene>
    <name evidence="2" type="ORF">Hamer_G029632</name>
</gene>
<protein>
    <submittedName>
        <fullName evidence="2">Uncharacterized protein</fullName>
    </submittedName>
</protein>
<feature type="non-terminal residue" evidence="2">
    <location>
        <position position="1"/>
    </location>
</feature>
<feature type="region of interest" description="Disordered" evidence="1">
    <location>
        <begin position="1"/>
        <end position="42"/>
    </location>
</feature>
<dbReference type="EMBL" id="JAHLQT010042739">
    <property type="protein sequence ID" value="KAG7155178.1"/>
    <property type="molecule type" value="Genomic_DNA"/>
</dbReference>
<evidence type="ECO:0000313" key="3">
    <source>
        <dbReference type="Proteomes" id="UP000747542"/>
    </source>
</evidence>
<proteinExistence type="predicted"/>
<feature type="region of interest" description="Disordered" evidence="1">
    <location>
        <begin position="184"/>
        <end position="345"/>
    </location>
</feature>
<feature type="compositionally biased region" description="Polar residues" evidence="1">
    <location>
        <begin position="333"/>
        <end position="345"/>
    </location>
</feature>
<accession>A0A8J5JEZ7</accession>
<feature type="compositionally biased region" description="Basic and acidic residues" evidence="1">
    <location>
        <begin position="282"/>
        <end position="294"/>
    </location>
</feature>
<feature type="compositionally biased region" description="Polar residues" evidence="1">
    <location>
        <begin position="240"/>
        <end position="250"/>
    </location>
</feature>
<dbReference type="Proteomes" id="UP000747542">
    <property type="component" value="Unassembled WGS sequence"/>
</dbReference>
<keyword evidence="3" id="KW-1185">Reference proteome</keyword>
<name>A0A8J5JEZ7_HOMAM</name>
<feature type="compositionally biased region" description="Basic and acidic residues" evidence="1">
    <location>
        <begin position="184"/>
        <end position="201"/>
    </location>
</feature>